<dbReference type="Proteomes" id="UP000821845">
    <property type="component" value="Chromosome 9"/>
</dbReference>
<protein>
    <submittedName>
        <fullName evidence="1">Uncharacterized protein</fullName>
    </submittedName>
</protein>
<accession>A0ACB7RJI5</accession>
<dbReference type="EMBL" id="CM023489">
    <property type="protein sequence ID" value="KAH6922585.1"/>
    <property type="molecule type" value="Genomic_DNA"/>
</dbReference>
<name>A0ACB7RJI5_HYAAI</name>
<organism evidence="1 2">
    <name type="scientific">Hyalomma asiaticum</name>
    <name type="common">Tick</name>
    <dbReference type="NCBI Taxonomy" id="266040"/>
    <lineage>
        <taxon>Eukaryota</taxon>
        <taxon>Metazoa</taxon>
        <taxon>Ecdysozoa</taxon>
        <taxon>Arthropoda</taxon>
        <taxon>Chelicerata</taxon>
        <taxon>Arachnida</taxon>
        <taxon>Acari</taxon>
        <taxon>Parasitiformes</taxon>
        <taxon>Ixodida</taxon>
        <taxon>Ixodoidea</taxon>
        <taxon>Ixodidae</taxon>
        <taxon>Hyalomminae</taxon>
        <taxon>Hyalomma</taxon>
    </lineage>
</organism>
<evidence type="ECO:0000313" key="1">
    <source>
        <dbReference type="EMBL" id="KAH6922585.1"/>
    </source>
</evidence>
<reference evidence="1" key="1">
    <citation type="submission" date="2020-05" db="EMBL/GenBank/DDBJ databases">
        <title>Large-scale comparative analyses of tick genomes elucidate their genetic diversity and vector capacities.</title>
        <authorList>
            <person name="Jia N."/>
            <person name="Wang J."/>
            <person name="Shi W."/>
            <person name="Du L."/>
            <person name="Sun Y."/>
            <person name="Zhan W."/>
            <person name="Jiang J."/>
            <person name="Wang Q."/>
            <person name="Zhang B."/>
            <person name="Ji P."/>
            <person name="Sakyi L.B."/>
            <person name="Cui X."/>
            <person name="Yuan T."/>
            <person name="Jiang B."/>
            <person name="Yang W."/>
            <person name="Lam T.T.-Y."/>
            <person name="Chang Q."/>
            <person name="Ding S."/>
            <person name="Wang X."/>
            <person name="Zhu J."/>
            <person name="Ruan X."/>
            <person name="Zhao L."/>
            <person name="Wei J."/>
            <person name="Que T."/>
            <person name="Du C."/>
            <person name="Cheng J."/>
            <person name="Dai P."/>
            <person name="Han X."/>
            <person name="Huang E."/>
            <person name="Gao Y."/>
            <person name="Liu J."/>
            <person name="Shao H."/>
            <person name="Ye R."/>
            <person name="Li L."/>
            <person name="Wei W."/>
            <person name="Wang X."/>
            <person name="Wang C."/>
            <person name="Yang T."/>
            <person name="Huo Q."/>
            <person name="Li W."/>
            <person name="Guo W."/>
            <person name="Chen H."/>
            <person name="Zhou L."/>
            <person name="Ni X."/>
            <person name="Tian J."/>
            <person name="Zhou Y."/>
            <person name="Sheng Y."/>
            <person name="Liu T."/>
            <person name="Pan Y."/>
            <person name="Xia L."/>
            <person name="Li J."/>
            <person name="Zhao F."/>
            <person name="Cao W."/>
        </authorList>
    </citation>
    <scope>NUCLEOTIDE SEQUENCE</scope>
    <source>
        <strain evidence="1">Hyas-2018</strain>
    </source>
</reference>
<evidence type="ECO:0000313" key="2">
    <source>
        <dbReference type="Proteomes" id="UP000821845"/>
    </source>
</evidence>
<proteinExistence type="predicted"/>
<keyword evidence="2" id="KW-1185">Reference proteome</keyword>
<gene>
    <name evidence="1" type="ORF">HPB50_017011</name>
</gene>
<sequence>MRTCSALMKRFFKDLTARRWRMCLYGGPSRQAYSVHAHLDMRRLTPNLTLVLGTAMMTMTMALIPVCHVLAVLAVVLAIMGFFMGCIDTVSNVYMIRIYAKDVSPFLQALHFFYGIGAFVSPMIAQPFLLNEDCSLFIDNTSEPLFDQEDMNPAGGGLPASSLAEAQRKTHIDYAFWIMALLMASSGRVPVVLLALSLVGKQWYRRRLASQDPGTKQAWYESVDDPTVPAVPDKTGKATGTSQIILVALLTAAMMFLYDGLQAAYGGYIYSYAVKGAARLPRADAAYLNALFWGMFAMGRLVSIALATKLAPALMLLCNVCGCTLGVTLMLSVPWSKAVLIMGTMMMGIFMSSVFPTALSLAEQCIYVSPRITSTLVFGAALGEMSMPVILGHRSLTRFFVAHYAGLITAWLFGAKPECGEDSGLMTQHVRYYSRMRSDLSDNSVDEHESTLTSGPEPPVMQQAPPAAVTSPVAPSGGSLNPFQQ</sequence>
<comment type="caution">
    <text evidence="1">The sequence shown here is derived from an EMBL/GenBank/DDBJ whole genome shotgun (WGS) entry which is preliminary data.</text>
</comment>